<name>A0A5B0Q4I2_PUCGR</name>
<protein>
    <submittedName>
        <fullName evidence="2">Uncharacterized protein</fullName>
    </submittedName>
</protein>
<dbReference type="AlphaFoldDB" id="A0A5B0Q4I2"/>
<feature type="region of interest" description="Disordered" evidence="1">
    <location>
        <begin position="1"/>
        <end position="31"/>
    </location>
</feature>
<organism evidence="2 3">
    <name type="scientific">Puccinia graminis f. sp. tritici</name>
    <dbReference type="NCBI Taxonomy" id="56615"/>
    <lineage>
        <taxon>Eukaryota</taxon>
        <taxon>Fungi</taxon>
        <taxon>Dikarya</taxon>
        <taxon>Basidiomycota</taxon>
        <taxon>Pucciniomycotina</taxon>
        <taxon>Pucciniomycetes</taxon>
        <taxon>Pucciniales</taxon>
        <taxon>Pucciniaceae</taxon>
        <taxon>Puccinia</taxon>
    </lineage>
</organism>
<reference evidence="2 3" key="1">
    <citation type="submission" date="2019-05" db="EMBL/GenBank/DDBJ databases">
        <title>Emergence of the Ug99 lineage of the wheat stem rust pathogen through somatic hybridization.</title>
        <authorList>
            <person name="Li F."/>
            <person name="Upadhyaya N.M."/>
            <person name="Sperschneider J."/>
            <person name="Matny O."/>
            <person name="Nguyen-Phuc H."/>
            <person name="Mago R."/>
            <person name="Raley C."/>
            <person name="Miller M.E."/>
            <person name="Silverstein K.A.T."/>
            <person name="Henningsen E."/>
            <person name="Hirsch C.D."/>
            <person name="Visser B."/>
            <person name="Pretorius Z.A."/>
            <person name="Steffenson B.J."/>
            <person name="Schwessinger B."/>
            <person name="Dodds P.N."/>
            <person name="Figueroa M."/>
        </authorList>
    </citation>
    <scope>NUCLEOTIDE SEQUENCE [LARGE SCALE GENOMIC DNA]</scope>
    <source>
        <strain evidence="2 3">Ug99</strain>
    </source>
</reference>
<accession>A0A5B0Q4I2</accession>
<evidence type="ECO:0000256" key="1">
    <source>
        <dbReference type="SAM" id="MobiDB-lite"/>
    </source>
</evidence>
<dbReference type="EMBL" id="VDEP01000307">
    <property type="protein sequence ID" value="KAA1107844.1"/>
    <property type="molecule type" value="Genomic_DNA"/>
</dbReference>
<evidence type="ECO:0000313" key="3">
    <source>
        <dbReference type="Proteomes" id="UP000325313"/>
    </source>
</evidence>
<comment type="caution">
    <text evidence="2">The sequence shown here is derived from an EMBL/GenBank/DDBJ whole genome shotgun (WGS) entry which is preliminary data.</text>
</comment>
<gene>
    <name evidence="2" type="ORF">PGTUg99_026447</name>
</gene>
<evidence type="ECO:0000313" key="2">
    <source>
        <dbReference type="EMBL" id="KAA1107844.1"/>
    </source>
</evidence>
<proteinExistence type="predicted"/>
<dbReference type="Proteomes" id="UP000325313">
    <property type="component" value="Unassembled WGS sequence"/>
</dbReference>
<sequence>MFSGLIRGSVGGQKLKPGGQSSPPVARSRVRWRCSKASDSEDYTRFACMRTTQGGEQHHTSREHIRHARLEDNGLSLYIATSLRKKK</sequence>